<dbReference type="RefSeq" id="WP_110307245.1">
    <property type="nucleotide sequence ID" value="NZ_QJHK01000012.1"/>
</dbReference>
<keyword evidence="3" id="KW-1185">Reference proteome</keyword>
<name>A0A2V4C1Q7_9FLAO</name>
<gene>
    <name evidence="2" type="ORF">DMB65_13890</name>
</gene>
<feature type="region of interest" description="Disordered" evidence="1">
    <location>
        <begin position="198"/>
        <end position="223"/>
    </location>
</feature>
<sequence>MKNLLLYLFALFAFLESCSTEEAVKNEQNLAVTETNKWFEESGVNIPILHYTKSIKWEDAIVSKNEFETIIEVPLLLNEKLKVQNGVGQTYMRLLFTKNKESKFQVYQLVLSTSKEFDNGDKNLSFEGLLRSFEGNINLVNTKGEVVDPVTKISKKHSSNPTGREEQTCTYLIEMYDDGSYDLIEKLFCGGAGGGTGTSGVPPKTGGAGGGGGTSTEETAPPSCESFNFTSKEGANWQEAVVKNINFRIVILDNKGIRVSHYVSFPQGVLFGMAINFHKGNGDVTPGAAATVSAMVLNKVMDAMDKKYALKNVSDMILHTEFQTLLKAEYRTYTNGGTVNFNTTSTLPATNYKTNRSETGICD</sequence>
<dbReference type="Proteomes" id="UP000247903">
    <property type="component" value="Unassembled WGS sequence"/>
</dbReference>
<dbReference type="EMBL" id="QJHK01000012">
    <property type="protein sequence ID" value="PXY40154.1"/>
    <property type="molecule type" value="Genomic_DNA"/>
</dbReference>
<evidence type="ECO:0000256" key="1">
    <source>
        <dbReference type="SAM" id="MobiDB-lite"/>
    </source>
</evidence>
<evidence type="ECO:0000313" key="2">
    <source>
        <dbReference type="EMBL" id="PXY40154.1"/>
    </source>
</evidence>
<organism evidence="2 3">
    <name type="scientific">Flavobacterium cheongpyeongense</name>
    <dbReference type="NCBI Taxonomy" id="2212651"/>
    <lineage>
        <taxon>Bacteria</taxon>
        <taxon>Pseudomonadati</taxon>
        <taxon>Bacteroidota</taxon>
        <taxon>Flavobacteriia</taxon>
        <taxon>Flavobacteriales</taxon>
        <taxon>Flavobacteriaceae</taxon>
        <taxon>Flavobacterium</taxon>
    </lineage>
</organism>
<evidence type="ECO:0000313" key="3">
    <source>
        <dbReference type="Proteomes" id="UP000247903"/>
    </source>
</evidence>
<proteinExistence type="predicted"/>
<dbReference type="AlphaFoldDB" id="A0A2V4C1Q7"/>
<dbReference type="OrthoDB" id="1343213at2"/>
<comment type="caution">
    <text evidence="2">The sequence shown here is derived from an EMBL/GenBank/DDBJ whole genome shotgun (WGS) entry which is preliminary data.</text>
</comment>
<protein>
    <submittedName>
        <fullName evidence="2">Uncharacterized protein</fullName>
    </submittedName>
</protein>
<accession>A0A2V4C1Q7</accession>
<reference evidence="2 3" key="1">
    <citation type="submission" date="2018-05" db="EMBL/GenBank/DDBJ databases">
        <title>Flavobacterium sp. strain IMCC34759, incomplete genome.</title>
        <authorList>
            <person name="Joung Y."/>
            <person name="Cho J."/>
        </authorList>
    </citation>
    <scope>NUCLEOTIDE SEQUENCE [LARGE SCALE GENOMIC DNA]</scope>
    <source>
        <strain evidence="2 3">IMCC34759</strain>
    </source>
</reference>